<evidence type="ECO:0000313" key="2">
    <source>
        <dbReference type="Proteomes" id="UP000887013"/>
    </source>
</evidence>
<comment type="caution">
    <text evidence="1">The sequence shown here is derived from an EMBL/GenBank/DDBJ whole genome shotgun (WGS) entry which is preliminary data.</text>
</comment>
<sequence>MNRRKKAVSDYVKSGSTLLDSPIAFVNTVSFSLVLLRMSIEPLVSNTGVIFSDDILFQNPHLSTLNTLEIALPLVLDTSPEAAIASSAS</sequence>
<gene>
    <name evidence="1" type="ORF">NPIL_74041</name>
</gene>
<proteinExistence type="predicted"/>
<protein>
    <submittedName>
        <fullName evidence="1">Uncharacterized protein</fullName>
    </submittedName>
</protein>
<organism evidence="1 2">
    <name type="scientific">Nephila pilipes</name>
    <name type="common">Giant wood spider</name>
    <name type="synonym">Nephila maculata</name>
    <dbReference type="NCBI Taxonomy" id="299642"/>
    <lineage>
        <taxon>Eukaryota</taxon>
        <taxon>Metazoa</taxon>
        <taxon>Ecdysozoa</taxon>
        <taxon>Arthropoda</taxon>
        <taxon>Chelicerata</taxon>
        <taxon>Arachnida</taxon>
        <taxon>Araneae</taxon>
        <taxon>Araneomorphae</taxon>
        <taxon>Entelegynae</taxon>
        <taxon>Araneoidea</taxon>
        <taxon>Nephilidae</taxon>
        <taxon>Nephila</taxon>
    </lineage>
</organism>
<keyword evidence="2" id="KW-1185">Reference proteome</keyword>
<accession>A0A8X6PAW5</accession>
<dbReference type="AlphaFoldDB" id="A0A8X6PAW5"/>
<name>A0A8X6PAW5_NEPPI</name>
<dbReference type="EMBL" id="BMAW01017730">
    <property type="protein sequence ID" value="GFT55320.1"/>
    <property type="molecule type" value="Genomic_DNA"/>
</dbReference>
<evidence type="ECO:0000313" key="1">
    <source>
        <dbReference type="EMBL" id="GFT55320.1"/>
    </source>
</evidence>
<dbReference type="Proteomes" id="UP000887013">
    <property type="component" value="Unassembled WGS sequence"/>
</dbReference>
<reference evidence="1" key="1">
    <citation type="submission" date="2020-08" db="EMBL/GenBank/DDBJ databases">
        <title>Multicomponent nature underlies the extraordinary mechanical properties of spider dragline silk.</title>
        <authorList>
            <person name="Kono N."/>
            <person name="Nakamura H."/>
            <person name="Mori M."/>
            <person name="Yoshida Y."/>
            <person name="Ohtoshi R."/>
            <person name="Malay A.D."/>
            <person name="Moran D.A.P."/>
            <person name="Tomita M."/>
            <person name="Numata K."/>
            <person name="Arakawa K."/>
        </authorList>
    </citation>
    <scope>NUCLEOTIDE SEQUENCE</scope>
</reference>